<dbReference type="PANTHER" id="PTHR33495">
    <property type="entry name" value="ANTI-SIGMA FACTOR ANTAGONIST TM_1081-RELATED-RELATED"/>
    <property type="match status" value="1"/>
</dbReference>
<evidence type="ECO:0000259" key="3">
    <source>
        <dbReference type="PROSITE" id="PS50801"/>
    </source>
</evidence>
<evidence type="ECO:0000313" key="4">
    <source>
        <dbReference type="EMBL" id="RXN84631.1"/>
    </source>
</evidence>
<protein>
    <recommendedName>
        <fullName evidence="2">Anti-sigma factor antagonist</fullName>
    </recommendedName>
</protein>
<keyword evidence="5" id="KW-1185">Reference proteome</keyword>
<accession>A0A4Q1HEM9</accession>
<dbReference type="PANTHER" id="PTHR33495:SF14">
    <property type="entry name" value="ANTI-SIGMA FACTOR ANTAGONIST"/>
    <property type="match status" value="1"/>
</dbReference>
<dbReference type="OrthoDB" id="280847at2"/>
<comment type="similarity">
    <text evidence="1 2">Belongs to the anti-sigma-factor antagonist family.</text>
</comment>
<organism evidence="4 5">
    <name type="scientific">Achromobacter aloeverae</name>
    <dbReference type="NCBI Taxonomy" id="1750518"/>
    <lineage>
        <taxon>Bacteria</taxon>
        <taxon>Pseudomonadati</taxon>
        <taxon>Pseudomonadota</taxon>
        <taxon>Betaproteobacteria</taxon>
        <taxon>Burkholderiales</taxon>
        <taxon>Alcaligenaceae</taxon>
        <taxon>Achromobacter</taxon>
    </lineage>
</organism>
<evidence type="ECO:0000256" key="1">
    <source>
        <dbReference type="ARBA" id="ARBA00009013"/>
    </source>
</evidence>
<dbReference type="EMBL" id="PYAL01000008">
    <property type="protein sequence ID" value="RXN84631.1"/>
    <property type="molecule type" value="Genomic_DNA"/>
</dbReference>
<gene>
    <name evidence="4" type="ORF">C7R54_25045</name>
</gene>
<proteinExistence type="inferred from homology"/>
<feature type="domain" description="STAS" evidence="3">
    <location>
        <begin position="1"/>
        <end position="110"/>
    </location>
</feature>
<dbReference type="Pfam" id="PF01740">
    <property type="entry name" value="STAS"/>
    <property type="match status" value="1"/>
</dbReference>
<dbReference type="GO" id="GO:0043856">
    <property type="term" value="F:anti-sigma factor antagonist activity"/>
    <property type="evidence" value="ECO:0007669"/>
    <property type="project" value="InterPro"/>
</dbReference>
<dbReference type="NCBIfam" id="TIGR00377">
    <property type="entry name" value="ant_ant_sig"/>
    <property type="match status" value="1"/>
</dbReference>
<sequence length="113" mass="11956">MSLNIARIGSIIVVSPEGQINSANAAAIEAELIALVDAGQRQAVLDLSRLNYLSSAGLRVILVLAKRLKQQDGALVLCGMSSQVREVFDVSGFLAILAVTDTREQAIARLSAH</sequence>
<reference evidence="4 5" key="1">
    <citation type="journal article" date="2017" name="Int. J. Syst. Evol. Microbiol.">
        <title>Achromobacter aloeverae sp. nov., isolated from the root of Aloe vera (L.) Burm.f.</title>
        <authorList>
            <person name="Kuncharoen N."/>
            <person name="Muramatsu Y."/>
            <person name="Shibata C."/>
            <person name="Kamakura Y."/>
            <person name="Nakagawa Y."/>
            <person name="Tanasupawat S."/>
        </authorList>
    </citation>
    <scope>NUCLEOTIDE SEQUENCE [LARGE SCALE GENOMIC DNA]</scope>
    <source>
        <strain evidence="4 5">AVA-1</strain>
    </source>
</reference>
<evidence type="ECO:0000313" key="5">
    <source>
        <dbReference type="Proteomes" id="UP000290849"/>
    </source>
</evidence>
<dbReference type="PROSITE" id="PS50801">
    <property type="entry name" value="STAS"/>
    <property type="match status" value="1"/>
</dbReference>
<dbReference type="AlphaFoldDB" id="A0A4Q1HEM9"/>
<dbReference type="SUPFAM" id="SSF52091">
    <property type="entry name" value="SpoIIaa-like"/>
    <property type="match status" value="1"/>
</dbReference>
<dbReference type="InterPro" id="IPR003658">
    <property type="entry name" value="Anti-sigma_ant"/>
</dbReference>
<dbReference type="InterPro" id="IPR002645">
    <property type="entry name" value="STAS_dom"/>
</dbReference>
<dbReference type="RefSeq" id="WP_129153520.1">
    <property type="nucleotide sequence ID" value="NZ_JBHSDO010000018.1"/>
</dbReference>
<dbReference type="InterPro" id="IPR036513">
    <property type="entry name" value="STAS_dom_sf"/>
</dbReference>
<comment type="caution">
    <text evidence="4">The sequence shown here is derived from an EMBL/GenBank/DDBJ whole genome shotgun (WGS) entry which is preliminary data.</text>
</comment>
<dbReference type="Proteomes" id="UP000290849">
    <property type="component" value="Unassembled WGS sequence"/>
</dbReference>
<dbReference type="CDD" id="cd07043">
    <property type="entry name" value="STAS_anti-anti-sigma_factors"/>
    <property type="match status" value="1"/>
</dbReference>
<evidence type="ECO:0000256" key="2">
    <source>
        <dbReference type="RuleBase" id="RU003749"/>
    </source>
</evidence>
<dbReference type="Gene3D" id="3.30.750.24">
    <property type="entry name" value="STAS domain"/>
    <property type="match status" value="1"/>
</dbReference>
<name>A0A4Q1HEM9_9BURK</name>